<evidence type="ECO:0000313" key="3">
    <source>
        <dbReference type="Proteomes" id="UP000821837"/>
    </source>
</evidence>
<dbReference type="VEuPathDB" id="VectorBase:RSAN_041280"/>
<dbReference type="EMBL" id="JABSTV010001245">
    <property type="protein sequence ID" value="KAH7983123.1"/>
    <property type="molecule type" value="Genomic_DNA"/>
</dbReference>
<dbReference type="SMART" id="SM00454">
    <property type="entry name" value="SAM"/>
    <property type="match status" value="1"/>
</dbReference>
<dbReference type="GO" id="GO:0003682">
    <property type="term" value="F:chromatin binding"/>
    <property type="evidence" value="ECO:0007669"/>
    <property type="project" value="TreeGrafter"/>
</dbReference>
<dbReference type="InterPro" id="IPR001660">
    <property type="entry name" value="SAM"/>
</dbReference>
<dbReference type="Pfam" id="PF00536">
    <property type="entry name" value="SAM_1"/>
    <property type="match status" value="1"/>
</dbReference>
<dbReference type="InterPro" id="IPR050548">
    <property type="entry name" value="PcG_chromatin_remod_factors"/>
</dbReference>
<dbReference type="Gene3D" id="1.10.150.50">
    <property type="entry name" value="Transcription Factor, Ets-1"/>
    <property type="match status" value="1"/>
</dbReference>
<proteinExistence type="predicted"/>
<dbReference type="GO" id="GO:0035102">
    <property type="term" value="C:PRC1 complex"/>
    <property type="evidence" value="ECO:0007669"/>
    <property type="project" value="TreeGrafter"/>
</dbReference>
<protein>
    <recommendedName>
        <fullName evidence="1">SAM domain-containing protein</fullName>
    </recommendedName>
</protein>
<dbReference type="PROSITE" id="PS50105">
    <property type="entry name" value="SAM_DOMAIN"/>
    <property type="match status" value="1"/>
</dbReference>
<evidence type="ECO:0000259" key="1">
    <source>
        <dbReference type="PROSITE" id="PS50105"/>
    </source>
</evidence>
<name>A0A9D4T947_RHISA</name>
<dbReference type="GO" id="GO:0042393">
    <property type="term" value="F:histone binding"/>
    <property type="evidence" value="ECO:0007669"/>
    <property type="project" value="TreeGrafter"/>
</dbReference>
<dbReference type="AlphaFoldDB" id="A0A9D4T947"/>
<dbReference type="PANTHER" id="PTHR12247:SF138">
    <property type="entry name" value="POLYHOMEOTIC DISTAL, ISOFORM A-RELATED"/>
    <property type="match status" value="1"/>
</dbReference>
<reference evidence="2" key="1">
    <citation type="journal article" date="2020" name="Cell">
        <title>Large-Scale Comparative Analyses of Tick Genomes Elucidate Their Genetic Diversity and Vector Capacities.</title>
        <authorList>
            <consortium name="Tick Genome and Microbiome Consortium (TIGMIC)"/>
            <person name="Jia N."/>
            <person name="Wang J."/>
            <person name="Shi W."/>
            <person name="Du L."/>
            <person name="Sun Y."/>
            <person name="Zhan W."/>
            <person name="Jiang J.F."/>
            <person name="Wang Q."/>
            <person name="Zhang B."/>
            <person name="Ji P."/>
            <person name="Bell-Sakyi L."/>
            <person name="Cui X.M."/>
            <person name="Yuan T.T."/>
            <person name="Jiang B.G."/>
            <person name="Yang W.F."/>
            <person name="Lam T.T."/>
            <person name="Chang Q.C."/>
            <person name="Ding S.J."/>
            <person name="Wang X.J."/>
            <person name="Zhu J.G."/>
            <person name="Ruan X.D."/>
            <person name="Zhao L."/>
            <person name="Wei J.T."/>
            <person name="Ye R.Z."/>
            <person name="Que T.C."/>
            <person name="Du C.H."/>
            <person name="Zhou Y.H."/>
            <person name="Cheng J.X."/>
            <person name="Dai P.F."/>
            <person name="Guo W.B."/>
            <person name="Han X.H."/>
            <person name="Huang E.J."/>
            <person name="Li L.F."/>
            <person name="Wei W."/>
            <person name="Gao Y.C."/>
            <person name="Liu J.Z."/>
            <person name="Shao H.Z."/>
            <person name="Wang X."/>
            <person name="Wang C.C."/>
            <person name="Yang T.C."/>
            <person name="Huo Q.B."/>
            <person name="Li W."/>
            <person name="Chen H.Y."/>
            <person name="Chen S.E."/>
            <person name="Zhou L.G."/>
            <person name="Ni X.B."/>
            <person name="Tian J.H."/>
            <person name="Sheng Y."/>
            <person name="Liu T."/>
            <person name="Pan Y.S."/>
            <person name="Xia L.Y."/>
            <person name="Li J."/>
            <person name="Zhao F."/>
            <person name="Cao W.C."/>
        </authorList>
    </citation>
    <scope>NUCLEOTIDE SEQUENCE</scope>
    <source>
        <strain evidence="2">Rsan-2018</strain>
    </source>
</reference>
<accession>A0A9D4T947</accession>
<dbReference type="Proteomes" id="UP000821837">
    <property type="component" value="Chromosome 1"/>
</dbReference>
<dbReference type="SUPFAM" id="SSF47769">
    <property type="entry name" value="SAM/Pointed domain"/>
    <property type="match status" value="1"/>
</dbReference>
<gene>
    <name evidence="2" type="ORF">HPB52_009316</name>
</gene>
<comment type="caution">
    <text evidence="2">The sequence shown here is derived from an EMBL/GenBank/DDBJ whole genome shotgun (WGS) entry which is preliminary data.</text>
</comment>
<dbReference type="PANTHER" id="PTHR12247">
    <property type="entry name" value="POLYCOMB GROUP PROTEIN"/>
    <property type="match status" value="1"/>
</dbReference>
<evidence type="ECO:0000313" key="2">
    <source>
        <dbReference type="EMBL" id="KAH7983123.1"/>
    </source>
</evidence>
<feature type="domain" description="SAM" evidence="1">
    <location>
        <begin position="230"/>
        <end position="294"/>
    </location>
</feature>
<dbReference type="GO" id="GO:0045892">
    <property type="term" value="P:negative regulation of DNA-templated transcription"/>
    <property type="evidence" value="ECO:0007669"/>
    <property type="project" value="TreeGrafter"/>
</dbReference>
<keyword evidence="3" id="KW-1185">Reference proteome</keyword>
<reference evidence="2" key="2">
    <citation type="submission" date="2021-09" db="EMBL/GenBank/DDBJ databases">
        <authorList>
            <person name="Jia N."/>
            <person name="Wang J."/>
            <person name="Shi W."/>
            <person name="Du L."/>
            <person name="Sun Y."/>
            <person name="Zhan W."/>
            <person name="Jiang J."/>
            <person name="Wang Q."/>
            <person name="Zhang B."/>
            <person name="Ji P."/>
            <person name="Sakyi L.B."/>
            <person name="Cui X."/>
            <person name="Yuan T."/>
            <person name="Jiang B."/>
            <person name="Yang W."/>
            <person name="Lam T.T.-Y."/>
            <person name="Chang Q."/>
            <person name="Ding S."/>
            <person name="Wang X."/>
            <person name="Zhu J."/>
            <person name="Ruan X."/>
            <person name="Zhao L."/>
            <person name="Wei J."/>
            <person name="Que T."/>
            <person name="Du C."/>
            <person name="Cheng J."/>
            <person name="Dai P."/>
            <person name="Han X."/>
            <person name="Huang E."/>
            <person name="Gao Y."/>
            <person name="Liu J."/>
            <person name="Shao H."/>
            <person name="Ye R."/>
            <person name="Li L."/>
            <person name="Wei W."/>
            <person name="Wang X."/>
            <person name="Wang C."/>
            <person name="Huo Q."/>
            <person name="Li W."/>
            <person name="Guo W."/>
            <person name="Chen H."/>
            <person name="Chen S."/>
            <person name="Zhou L."/>
            <person name="Zhou L."/>
            <person name="Ni X."/>
            <person name="Tian J."/>
            <person name="Zhou Y."/>
            <person name="Sheng Y."/>
            <person name="Liu T."/>
            <person name="Pan Y."/>
            <person name="Xia L."/>
            <person name="Li J."/>
            <person name="Zhao F."/>
            <person name="Cao W."/>
        </authorList>
    </citation>
    <scope>NUCLEOTIDE SEQUENCE</scope>
    <source>
        <strain evidence="2">Rsan-2018</strain>
        <tissue evidence="2">Larvae</tissue>
    </source>
</reference>
<organism evidence="2 3">
    <name type="scientific">Rhipicephalus sanguineus</name>
    <name type="common">Brown dog tick</name>
    <name type="synonym">Ixodes sanguineus</name>
    <dbReference type="NCBI Taxonomy" id="34632"/>
    <lineage>
        <taxon>Eukaryota</taxon>
        <taxon>Metazoa</taxon>
        <taxon>Ecdysozoa</taxon>
        <taxon>Arthropoda</taxon>
        <taxon>Chelicerata</taxon>
        <taxon>Arachnida</taxon>
        <taxon>Acari</taxon>
        <taxon>Parasitiformes</taxon>
        <taxon>Ixodida</taxon>
        <taxon>Ixodoidea</taxon>
        <taxon>Ixodidae</taxon>
        <taxon>Rhipicephalinae</taxon>
        <taxon>Rhipicephalus</taxon>
        <taxon>Rhipicephalus</taxon>
    </lineage>
</organism>
<sequence>MKKRRARGLAAGFAKRVHNAAPYSREQPHRCNDEHHIASNSSQDPLQENMPSLSARKPFIEKVASTGVIKHVIDGFTIEEYLEPRPSNLLPSVREKRNVPLVIGSSWSFASAPVATLDVRAPLPTTVTGIVPTMSPALSAVVNASHVPTHWPIASIPAATADKWLPLLTSATNTVPTMCESMATVLNTYQAPTHNRRLVYLTKRTHDQSTETLGHVCKPKLAPRNRPINWTVEDVTGYIWKITGRADYAEKFRTQEIDGEAMFLLGEDHLITLMDIKLGPALVICSMIRSLQEEL</sequence>
<dbReference type="InterPro" id="IPR013761">
    <property type="entry name" value="SAM/pointed_sf"/>
</dbReference>